<dbReference type="OrthoDB" id="10590357at2759"/>
<dbReference type="Proteomes" id="UP000053236">
    <property type="component" value="Unassembled WGS sequence"/>
</dbReference>
<reference evidence="2" key="1">
    <citation type="submission" date="2013-11" db="EMBL/GenBank/DDBJ databases">
        <title>The Genome Sequence of Phytophthora parasitica CHvinca01.</title>
        <authorList>
            <consortium name="The Broad Institute Genomics Platform"/>
            <person name="Russ C."/>
            <person name="Tyler B."/>
            <person name="Panabieres F."/>
            <person name="Shan W."/>
            <person name="Tripathy S."/>
            <person name="Grunwald N."/>
            <person name="Machado M."/>
            <person name="Johnson C.S."/>
            <person name="Arredondo F."/>
            <person name="Hong C."/>
            <person name="Coffey M."/>
            <person name="Young S.K."/>
            <person name="Zeng Q."/>
            <person name="Gargeya S."/>
            <person name="Fitzgerald M."/>
            <person name="Abouelleil A."/>
            <person name="Alvarado L."/>
            <person name="Chapman S.B."/>
            <person name="Gainer-Dewar J."/>
            <person name="Goldberg J."/>
            <person name="Griggs A."/>
            <person name="Gujja S."/>
            <person name="Hansen M."/>
            <person name="Howarth C."/>
            <person name="Imamovic A."/>
            <person name="Ireland A."/>
            <person name="Larimer J."/>
            <person name="McCowan C."/>
            <person name="Murphy C."/>
            <person name="Pearson M."/>
            <person name="Poon T.W."/>
            <person name="Priest M."/>
            <person name="Roberts A."/>
            <person name="Saif S."/>
            <person name="Shea T."/>
            <person name="Sykes S."/>
            <person name="Wortman J."/>
            <person name="Nusbaum C."/>
            <person name="Birren B."/>
        </authorList>
    </citation>
    <scope>NUCLEOTIDE SEQUENCE [LARGE SCALE GENOMIC DNA]</scope>
    <source>
        <strain evidence="2">CHvinca01</strain>
    </source>
</reference>
<proteinExistence type="predicted"/>
<dbReference type="VEuPathDB" id="FungiDB:PPTG_20689"/>
<dbReference type="EMBL" id="KI677172">
    <property type="protein sequence ID" value="ETM03558.1"/>
    <property type="molecule type" value="Genomic_DNA"/>
</dbReference>
<dbReference type="EMBL" id="KI683891">
    <property type="protein sequence ID" value="ETK97177.1"/>
    <property type="molecule type" value="Genomic_DNA"/>
</dbReference>
<accession>W2HPG2</accession>
<gene>
    <name evidence="1" type="ORF">L915_00244</name>
    <name evidence="2" type="ORF">L917_00233</name>
</gene>
<sequence>MGCVIENRGNNSYKRQHKRKAKLRKGMLLEMNYVCDVSVYLLGPAYHFLTAQQAVEKEEQLRLQLEAIRMLSNE</sequence>
<name>W2HPG2_PHYNI</name>
<organism evidence="1">
    <name type="scientific">Phytophthora nicotianae</name>
    <name type="common">Potato buckeye rot agent</name>
    <name type="synonym">Phytophthora parasitica</name>
    <dbReference type="NCBI Taxonomy" id="4792"/>
    <lineage>
        <taxon>Eukaryota</taxon>
        <taxon>Sar</taxon>
        <taxon>Stramenopiles</taxon>
        <taxon>Oomycota</taxon>
        <taxon>Peronosporomycetes</taxon>
        <taxon>Peronosporales</taxon>
        <taxon>Peronosporaceae</taxon>
        <taxon>Phytophthora</taxon>
    </lineage>
</organism>
<protein>
    <submittedName>
        <fullName evidence="1">Uncharacterized protein</fullName>
    </submittedName>
</protein>
<dbReference type="Proteomes" id="UP000054423">
    <property type="component" value="Unassembled WGS sequence"/>
</dbReference>
<evidence type="ECO:0000313" key="1">
    <source>
        <dbReference type="EMBL" id="ETK97177.1"/>
    </source>
</evidence>
<evidence type="ECO:0000313" key="2">
    <source>
        <dbReference type="EMBL" id="ETM03558.1"/>
    </source>
</evidence>
<dbReference type="AlphaFoldDB" id="W2HPG2"/>
<reference evidence="1" key="2">
    <citation type="submission" date="2013-11" db="EMBL/GenBank/DDBJ databases">
        <title>The Genome Sequence of Phytophthora parasitica CJ02B3.</title>
        <authorList>
            <consortium name="The Broad Institute Genomics Platform"/>
            <person name="Russ C."/>
            <person name="Tyler B."/>
            <person name="Panabieres F."/>
            <person name="Shan W."/>
            <person name="Tripathy S."/>
            <person name="Grunwald N."/>
            <person name="Machado M."/>
            <person name="Johnson C.S."/>
            <person name="Arredondo F."/>
            <person name="Hong C."/>
            <person name="Coffey M."/>
            <person name="Young S.K."/>
            <person name="Zeng Q."/>
            <person name="Gargeya S."/>
            <person name="Fitzgerald M."/>
            <person name="Abouelleil A."/>
            <person name="Alvarado L."/>
            <person name="Chapman S.B."/>
            <person name="Gainer-Dewar J."/>
            <person name="Goldberg J."/>
            <person name="Griggs A."/>
            <person name="Gujja S."/>
            <person name="Hansen M."/>
            <person name="Howarth C."/>
            <person name="Imamovic A."/>
            <person name="Ireland A."/>
            <person name="Larimer J."/>
            <person name="McCowan C."/>
            <person name="Murphy C."/>
            <person name="Pearson M."/>
            <person name="Poon T.W."/>
            <person name="Priest M."/>
            <person name="Roberts A."/>
            <person name="Saif S."/>
            <person name="Shea T."/>
            <person name="Sykes S."/>
            <person name="Wortman J."/>
            <person name="Nusbaum C."/>
            <person name="Birren B."/>
        </authorList>
    </citation>
    <scope>NUCLEOTIDE SEQUENCE [LARGE SCALE GENOMIC DNA]</scope>
    <source>
        <strain evidence="1">CJ02B3</strain>
    </source>
</reference>